<organism evidence="3 4">
    <name type="scientific">Deinococcus budaensis</name>
    <dbReference type="NCBI Taxonomy" id="1665626"/>
    <lineage>
        <taxon>Bacteria</taxon>
        <taxon>Thermotogati</taxon>
        <taxon>Deinococcota</taxon>
        <taxon>Deinococci</taxon>
        <taxon>Deinococcales</taxon>
        <taxon>Deinococcaceae</taxon>
        <taxon>Deinococcus</taxon>
    </lineage>
</organism>
<keyword evidence="1" id="KW-0472">Membrane</keyword>
<keyword evidence="4" id="KW-1185">Reference proteome</keyword>
<gene>
    <name evidence="3" type="ORF">HNQ09_002150</name>
</gene>
<keyword evidence="1" id="KW-0812">Transmembrane</keyword>
<reference evidence="3 4" key="1">
    <citation type="submission" date="2020-08" db="EMBL/GenBank/DDBJ databases">
        <title>Genomic Encyclopedia of Type Strains, Phase IV (KMG-IV): sequencing the most valuable type-strain genomes for metagenomic binning, comparative biology and taxonomic classification.</title>
        <authorList>
            <person name="Goeker M."/>
        </authorList>
    </citation>
    <scope>NUCLEOTIDE SEQUENCE [LARGE SCALE GENOMIC DNA]</scope>
    <source>
        <strain evidence="3 4">DSM 101791</strain>
    </source>
</reference>
<dbReference type="Proteomes" id="UP000525389">
    <property type="component" value="Unassembled WGS sequence"/>
</dbReference>
<comment type="caution">
    <text evidence="3">The sequence shown here is derived from an EMBL/GenBank/DDBJ whole genome shotgun (WGS) entry which is preliminary data.</text>
</comment>
<evidence type="ECO:0000259" key="2">
    <source>
        <dbReference type="Pfam" id="PF22570"/>
    </source>
</evidence>
<dbReference type="AlphaFoldDB" id="A0A7W8GFH8"/>
<accession>A0A7W8GFH8</accession>
<dbReference type="EMBL" id="JACHFN010000007">
    <property type="protein sequence ID" value="MBB5234707.1"/>
    <property type="molecule type" value="Genomic_DNA"/>
</dbReference>
<proteinExistence type="predicted"/>
<evidence type="ECO:0000313" key="4">
    <source>
        <dbReference type="Proteomes" id="UP000525389"/>
    </source>
</evidence>
<evidence type="ECO:0000313" key="3">
    <source>
        <dbReference type="EMBL" id="MBB5234707.1"/>
    </source>
</evidence>
<dbReference type="Pfam" id="PF22570">
    <property type="entry name" value="LiaF-TM"/>
    <property type="match status" value="1"/>
</dbReference>
<feature type="transmembrane region" description="Helical" evidence="1">
    <location>
        <begin position="73"/>
        <end position="93"/>
    </location>
</feature>
<sequence>MSDPVASGAGGGLGRRPPSLVGPLVLIALGLLFLLTNLGVLSPGVWDTLWRLWPFALIAVGVEVLVGRRTRWGGLAVLGVFAVAAVVGVWWSVRTPAGAALTDQPVRVAVPAGVHRAELTLRSGVSQLALRAGNRGDLVSGQVQIARNERLTNESSQRGGTAVVQVAVSGSSSGSFTGQNTPRWTLALAPTLPWTLNVSTGVGRADLDLRNLRVTDLTLAGGVGETTVTLPARGETRADIRSGVGALTVRLPAGLAARVVANAGLGAVQVTLPVTRDGDTSVIGDPGTNPNRAEVRVNGGVGRVLIERAP</sequence>
<feature type="transmembrane region" description="Helical" evidence="1">
    <location>
        <begin position="48"/>
        <end position="66"/>
    </location>
</feature>
<keyword evidence="1" id="KW-1133">Transmembrane helix</keyword>
<dbReference type="InterPro" id="IPR054331">
    <property type="entry name" value="LiaF_TM"/>
</dbReference>
<evidence type="ECO:0000256" key="1">
    <source>
        <dbReference type="SAM" id="Phobius"/>
    </source>
</evidence>
<protein>
    <recommendedName>
        <fullName evidence="2">LiaF transmembrane domain-containing protein</fullName>
    </recommendedName>
</protein>
<feature type="domain" description="LiaF transmembrane" evidence="2">
    <location>
        <begin position="22"/>
        <end position="90"/>
    </location>
</feature>
<name>A0A7W8GFH8_9DEIO</name>
<dbReference type="RefSeq" id="WP_184028877.1">
    <property type="nucleotide sequence ID" value="NZ_JACHFN010000007.1"/>
</dbReference>
<feature type="transmembrane region" description="Helical" evidence="1">
    <location>
        <begin position="20"/>
        <end position="42"/>
    </location>
</feature>